<reference evidence="1" key="2">
    <citation type="journal article" date="2024" name="Plant">
        <title>Genomic evolution and insights into agronomic trait innovations of Sesamum species.</title>
        <authorList>
            <person name="Miao H."/>
            <person name="Wang L."/>
            <person name="Qu L."/>
            <person name="Liu H."/>
            <person name="Sun Y."/>
            <person name="Le M."/>
            <person name="Wang Q."/>
            <person name="Wei S."/>
            <person name="Zheng Y."/>
            <person name="Lin W."/>
            <person name="Duan Y."/>
            <person name="Cao H."/>
            <person name="Xiong S."/>
            <person name="Wang X."/>
            <person name="Wei L."/>
            <person name="Li C."/>
            <person name="Ma Q."/>
            <person name="Ju M."/>
            <person name="Zhao R."/>
            <person name="Li G."/>
            <person name="Mu C."/>
            <person name="Tian Q."/>
            <person name="Mei H."/>
            <person name="Zhang T."/>
            <person name="Gao T."/>
            <person name="Zhang H."/>
        </authorList>
    </citation>
    <scope>NUCLEOTIDE SEQUENCE</scope>
    <source>
        <strain evidence="1">3651</strain>
    </source>
</reference>
<dbReference type="AlphaFoldDB" id="A0AAE2CJ22"/>
<reference evidence="1" key="1">
    <citation type="submission" date="2020-06" db="EMBL/GenBank/DDBJ databases">
        <authorList>
            <person name="Li T."/>
            <person name="Hu X."/>
            <person name="Zhang T."/>
            <person name="Song X."/>
            <person name="Zhang H."/>
            <person name="Dai N."/>
            <person name="Sheng W."/>
            <person name="Hou X."/>
            <person name="Wei L."/>
        </authorList>
    </citation>
    <scope>NUCLEOTIDE SEQUENCE</scope>
    <source>
        <strain evidence="1">3651</strain>
        <tissue evidence="1">Leaf</tissue>
    </source>
</reference>
<organism evidence="1 2">
    <name type="scientific">Sesamum alatum</name>
    <dbReference type="NCBI Taxonomy" id="300844"/>
    <lineage>
        <taxon>Eukaryota</taxon>
        <taxon>Viridiplantae</taxon>
        <taxon>Streptophyta</taxon>
        <taxon>Embryophyta</taxon>
        <taxon>Tracheophyta</taxon>
        <taxon>Spermatophyta</taxon>
        <taxon>Magnoliopsida</taxon>
        <taxon>eudicotyledons</taxon>
        <taxon>Gunneridae</taxon>
        <taxon>Pentapetalae</taxon>
        <taxon>asterids</taxon>
        <taxon>lamiids</taxon>
        <taxon>Lamiales</taxon>
        <taxon>Pedaliaceae</taxon>
        <taxon>Sesamum</taxon>
    </lineage>
</organism>
<comment type="caution">
    <text evidence="1">The sequence shown here is derived from an EMBL/GenBank/DDBJ whole genome shotgun (WGS) entry which is preliminary data.</text>
</comment>
<accession>A0AAE2CJ22</accession>
<evidence type="ECO:0000313" key="1">
    <source>
        <dbReference type="EMBL" id="KAK4423993.1"/>
    </source>
</evidence>
<dbReference type="EMBL" id="JACGWO010000006">
    <property type="protein sequence ID" value="KAK4423993.1"/>
    <property type="molecule type" value="Genomic_DNA"/>
</dbReference>
<dbReference type="Proteomes" id="UP001293254">
    <property type="component" value="Unassembled WGS sequence"/>
</dbReference>
<protein>
    <submittedName>
        <fullName evidence="1">Uncharacterized protein</fullName>
    </submittedName>
</protein>
<sequence>MDLIQGLLGINLFLVLMDFGFHLQPSFSGLDITLKLLDLGRICQKLLLLKHTILAREPLLGQTAAGPRLNRLWAPLQHLGRFYWWAARWAARRAVGNGGGKNEEILDAHDVVDDSMLVGCFYRSRVPEIQRPQIALEC</sequence>
<keyword evidence="2" id="KW-1185">Reference proteome</keyword>
<proteinExistence type="predicted"/>
<name>A0AAE2CJ22_9LAMI</name>
<gene>
    <name evidence="1" type="ORF">Salat_1592700</name>
</gene>
<evidence type="ECO:0000313" key="2">
    <source>
        <dbReference type="Proteomes" id="UP001293254"/>
    </source>
</evidence>